<evidence type="ECO:0000256" key="11">
    <source>
        <dbReference type="ARBA" id="ARBA00023273"/>
    </source>
</evidence>
<keyword evidence="14" id="KW-1185">Reference proteome</keyword>
<dbReference type="STRING" id="597456.A0A0L7QR36"/>
<keyword evidence="7" id="KW-0243">Dynein</keyword>
<dbReference type="OrthoDB" id="366230at2759"/>
<dbReference type="Proteomes" id="UP000053825">
    <property type="component" value="Unassembled WGS sequence"/>
</dbReference>
<feature type="region of interest" description="Disordered" evidence="12">
    <location>
        <begin position="581"/>
        <end position="628"/>
    </location>
</feature>
<feature type="region of interest" description="Disordered" evidence="12">
    <location>
        <begin position="679"/>
        <end position="724"/>
    </location>
</feature>
<dbReference type="GO" id="GO:0036158">
    <property type="term" value="P:outer dynein arm assembly"/>
    <property type="evidence" value="ECO:0007669"/>
    <property type="project" value="TreeGrafter"/>
</dbReference>
<dbReference type="InterPro" id="IPR015943">
    <property type="entry name" value="WD40/YVTN_repeat-like_dom_sf"/>
</dbReference>
<evidence type="ECO:0000256" key="5">
    <source>
        <dbReference type="ARBA" id="ARBA00022701"/>
    </source>
</evidence>
<evidence type="ECO:0000256" key="7">
    <source>
        <dbReference type="ARBA" id="ARBA00023017"/>
    </source>
</evidence>
<dbReference type="GO" id="GO:0036157">
    <property type="term" value="C:outer dynein arm"/>
    <property type="evidence" value="ECO:0007669"/>
    <property type="project" value="TreeGrafter"/>
</dbReference>
<evidence type="ECO:0000256" key="3">
    <source>
        <dbReference type="ARBA" id="ARBA00022490"/>
    </source>
</evidence>
<keyword evidence="6" id="KW-0677">Repeat</keyword>
<evidence type="ECO:0000256" key="10">
    <source>
        <dbReference type="ARBA" id="ARBA00023212"/>
    </source>
</evidence>
<keyword evidence="11" id="KW-0966">Cell projection</keyword>
<keyword evidence="4" id="KW-0853">WD repeat</keyword>
<evidence type="ECO:0000256" key="12">
    <source>
        <dbReference type="SAM" id="MobiDB-lite"/>
    </source>
</evidence>
<feature type="compositionally biased region" description="Basic residues" evidence="12">
    <location>
        <begin position="615"/>
        <end position="626"/>
    </location>
</feature>
<dbReference type="InterPro" id="IPR036322">
    <property type="entry name" value="WD40_repeat_dom_sf"/>
</dbReference>
<dbReference type="SUPFAM" id="SSF50978">
    <property type="entry name" value="WD40 repeat-like"/>
    <property type="match status" value="1"/>
</dbReference>
<comment type="subcellular location">
    <subcellularLocation>
        <location evidence="1">Cytoplasm</location>
        <location evidence="1">Cytoskeleton</location>
        <location evidence="1">Cilium axoneme</location>
    </subcellularLocation>
</comment>
<evidence type="ECO:0000313" key="13">
    <source>
        <dbReference type="EMBL" id="KOC61090.1"/>
    </source>
</evidence>
<dbReference type="SMART" id="SM00320">
    <property type="entry name" value="WD40"/>
    <property type="match status" value="4"/>
</dbReference>
<dbReference type="GO" id="GO:0003341">
    <property type="term" value="P:cilium movement"/>
    <property type="evidence" value="ECO:0007669"/>
    <property type="project" value="TreeGrafter"/>
</dbReference>
<feature type="compositionally biased region" description="Basic and acidic residues" evidence="12">
    <location>
        <begin position="710"/>
        <end position="722"/>
    </location>
</feature>
<dbReference type="InterPro" id="IPR001680">
    <property type="entry name" value="WD40_rpt"/>
</dbReference>
<feature type="region of interest" description="Disordered" evidence="12">
    <location>
        <begin position="865"/>
        <end position="930"/>
    </location>
</feature>
<keyword evidence="5" id="KW-0493">Microtubule</keyword>
<dbReference type="GO" id="GO:0045504">
    <property type="term" value="F:dynein heavy chain binding"/>
    <property type="evidence" value="ECO:0007669"/>
    <property type="project" value="TreeGrafter"/>
</dbReference>
<keyword evidence="9" id="KW-0505">Motor protein</keyword>
<dbReference type="AlphaFoldDB" id="A0A0L7QR36"/>
<sequence>MMLTQYTYIKQRQQFGKQCLFTVSNNVAVENIDPNPGLMQNYIMSPICHQRMQFSAQLAAHEAQTTRRIIINTGLLHVEGGWPKEVNARDSEVVQRFRRRVEKEDSWALSMNNLLSTMKGYVLQNNAVNIYQNFFDDLIPTSMAKEYNMRITNLYEDPEAKTRPIRHLSWSPNGSNRLAAAYGFLEFEEHSTDVNPYSYVWDIENPNKALYTLKSSSSLMTVEFNSRDPVLLVSGLISGQVCCWDIRTSYKPVQMSHPYTSHRCPATQTLWIPTKVNTEFFSSSTDGVVLWWDTRSLKSPTETLVMDLQHPSKANILEAVGVTTLQFEQTISSKFLAGTENGLVLSVNRRGNSPAEKLAIRFECYTGPVVAIDRNPIYTKNFLTIGNWSAKIWADDTKEGCVLSTRLDEFNSCSELSSSLNAIYLLRLGVFPKILEMQKFLELIDFARPFVRSNKTIDLSGGCWSRSRSSVFFTINTEGMLEAYDILAGMNKPLIAIRVCSNSLTAISSDDDGELLAVGSRNGTVYLLECSQDLMSFTKEDRLALSNYFEKCSRFEKAIDNRLKEIRLLLGSAHDVSPSPVVRELKTKAKKKEQKEKKKEKQMSTVEKEKLESRKKSKGQRPRGKTSAKISVYPELVEAETNYFGKVEELSKKFVELDESDVQAAQEWLIEREVTLPKPEETESDKEEVKKRKSIRKIKSRTRTIKSSLKSREDLEEKRSEDADLESIRTTGTRREAKKILKKSCAMKICRPKICCMDLEEKRRAKWLKKLKERPVIVEEEPERRKSTALENKLFRRITDYIADIPQPSRAMKKRIFTLKDAPPIVSRGELEEAKKEMRVWREKALARKLSSWTVEKKLAVKSERKIEAKREPEEPEEAAKPVSEVKDPKRPVQSDQFLRKARRSRKKSRRLRLTKEDIKEQEEEDKKKRWKMLKHKMKQYDEPHKHKRYPRISAAFVRTHSETMLQDSEERKE</sequence>
<keyword evidence="3" id="KW-0963">Cytoplasm</keyword>
<keyword evidence="8" id="KW-0969">Cilium</keyword>
<evidence type="ECO:0000256" key="8">
    <source>
        <dbReference type="ARBA" id="ARBA00023069"/>
    </source>
</evidence>
<proteinExistence type="inferred from homology"/>
<dbReference type="GO" id="GO:0005874">
    <property type="term" value="C:microtubule"/>
    <property type="evidence" value="ECO:0007669"/>
    <property type="project" value="UniProtKB-KW"/>
</dbReference>
<reference evidence="13 14" key="1">
    <citation type="submission" date="2015-07" db="EMBL/GenBank/DDBJ databases">
        <title>The genome of Habropoda laboriosa.</title>
        <authorList>
            <person name="Pan H."/>
            <person name="Kapheim K."/>
        </authorList>
    </citation>
    <scope>NUCLEOTIDE SEQUENCE [LARGE SCALE GENOMIC DNA]</scope>
    <source>
        <strain evidence="13">0110345459</strain>
    </source>
</reference>
<name>A0A0L7QR36_9HYME</name>
<organism evidence="13 14">
    <name type="scientific">Habropoda laboriosa</name>
    <dbReference type="NCBI Taxonomy" id="597456"/>
    <lineage>
        <taxon>Eukaryota</taxon>
        <taxon>Metazoa</taxon>
        <taxon>Ecdysozoa</taxon>
        <taxon>Arthropoda</taxon>
        <taxon>Hexapoda</taxon>
        <taxon>Insecta</taxon>
        <taxon>Pterygota</taxon>
        <taxon>Neoptera</taxon>
        <taxon>Endopterygota</taxon>
        <taxon>Hymenoptera</taxon>
        <taxon>Apocrita</taxon>
        <taxon>Aculeata</taxon>
        <taxon>Apoidea</taxon>
        <taxon>Anthophila</taxon>
        <taxon>Apidae</taxon>
        <taxon>Habropoda</taxon>
    </lineage>
</organism>
<dbReference type="InterPro" id="IPR050687">
    <property type="entry name" value="Dynein_IC"/>
</dbReference>
<dbReference type="PANTHER" id="PTHR12442:SF7">
    <property type="entry name" value="DYNEIN AXONEMAL INTERMEDIATE CHAIN 2"/>
    <property type="match status" value="1"/>
</dbReference>
<evidence type="ECO:0000256" key="6">
    <source>
        <dbReference type="ARBA" id="ARBA00022737"/>
    </source>
</evidence>
<dbReference type="GO" id="GO:0045503">
    <property type="term" value="F:dynein light chain binding"/>
    <property type="evidence" value="ECO:0007669"/>
    <property type="project" value="TreeGrafter"/>
</dbReference>
<evidence type="ECO:0000256" key="1">
    <source>
        <dbReference type="ARBA" id="ARBA00004430"/>
    </source>
</evidence>
<feature type="compositionally biased region" description="Basic residues" evidence="12">
    <location>
        <begin position="691"/>
        <end position="704"/>
    </location>
</feature>
<feature type="compositionally biased region" description="Basic residues" evidence="12">
    <location>
        <begin position="900"/>
        <end position="913"/>
    </location>
</feature>
<evidence type="ECO:0000256" key="2">
    <source>
        <dbReference type="ARBA" id="ARBA00011059"/>
    </source>
</evidence>
<evidence type="ECO:0000313" key="14">
    <source>
        <dbReference type="Proteomes" id="UP000053825"/>
    </source>
</evidence>
<accession>A0A0L7QR36</accession>
<dbReference type="PANTHER" id="PTHR12442">
    <property type="entry name" value="DYNEIN INTERMEDIATE CHAIN"/>
    <property type="match status" value="1"/>
</dbReference>
<keyword evidence="10" id="KW-0206">Cytoskeleton</keyword>
<gene>
    <name evidence="13" type="ORF">WH47_04356</name>
</gene>
<protein>
    <submittedName>
        <fullName evidence="13">Dynein intermediate chain 3, ciliary</fullName>
    </submittedName>
</protein>
<dbReference type="Pfam" id="PF00400">
    <property type="entry name" value="WD40"/>
    <property type="match status" value="1"/>
</dbReference>
<comment type="similarity">
    <text evidence="2">Belongs to the dynein intermediate chain family.</text>
</comment>
<dbReference type="Gene3D" id="2.130.10.10">
    <property type="entry name" value="YVTN repeat-like/Quinoprotein amine dehydrogenase"/>
    <property type="match status" value="2"/>
</dbReference>
<feature type="compositionally biased region" description="Basic and acidic residues" evidence="12">
    <location>
        <begin position="583"/>
        <end position="614"/>
    </location>
</feature>
<dbReference type="EMBL" id="KQ414784">
    <property type="protein sequence ID" value="KOC61090.1"/>
    <property type="molecule type" value="Genomic_DNA"/>
</dbReference>
<feature type="compositionally biased region" description="Basic and acidic residues" evidence="12">
    <location>
        <begin position="865"/>
        <end position="893"/>
    </location>
</feature>
<evidence type="ECO:0000256" key="9">
    <source>
        <dbReference type="ARBA" id="ARBA00023175"/>
    </source>
</evidence>
<evidence type="ECO:0000256" key="4">
    <source>
        <dbReference type="ARBA" id="ARBA00022574"/>
    </source>
</evidence>